<feature type="repeat" description="TPR" evidence="1">
    <location>
        <begin position="60"/>
        <end position="93"/>
    </location>
</feature>
<dbReference type="AlphaFoldDB" id="A0A1M6KJ21"/>
<dbReference type="InterPro" id="IPR019734">
    <property type="entry name" value="TPR_rpt"/>
</dbReference>
<accession>A0A1M6KJ21</accession>
<feature type="chain" id="PRO_5012793733" evidence="2">
    <location>
        <begin position="22"/>
        <end position="284"/>
    </location>
</feature>
<sequence>MKLKTVFTAIFSFIIAFVAQGQSIDETYRFAEKQFLAGNYETALIEYQRVAFFDAEGKYNSVYQKIGESFYAENQFDEAARNFDIAARVAENDSLQAEMYFKKAMCFFKQHNYFFALNELLGLQPPKSSYFQQKHDLYTAIALFGIEEYETAYNHLSKIVDEESLPELTGIFNHFEKIRKRFRPEKVQTMSTIFPGIGQFYVGNIGSGLNSLVLIGGIGVITIYIWQSYGFLDAVLSMSSWYYRYYSGGIKNANSLALEKIAREREITYQEIIQLVEENISDTE</sequence>
<dbReference type="RefSeq" id="WP_073170881.1">
    <property type="nucleotide sequence ID" value="NZ_FQZE01000023.1"/>
</dbReference>
<keyword evidence="4" id="KW-1185">Reference proteome</keyword>
<keyword evidence="2" id="KW-0732">Signal</keyword>
<evidence type="ECO:0000313" key="3">
    <source>
        <dbReference type="EMBL" id="SHJ58954.1"/>
    </source>
</evidence>
<dbReference type="SUPFAM" id="SSF48452">
    <property type="entry name" value="TPR-like"/>
    <property type="match status" value="1"/>
</dbReference>
<reference evidence="3 4" key="1">
    <citation type="submission" date="2016-11" db="EMBL/GenBank/DDBJ databases">
        <authorList>
            <person name="Jaros S."/>
            <person name="Januszkiewicz K."/>
            <person name="Wedrychowicz H."/>
        </authorList>
    </citation>
    <scope>NUCLEOTIDE SEQUENCE [LARGE SCALE GENOMIC DNA]</scope>
    <source>
        <strain evidence="3 4">DSM 27063</strain>
    </source>
</reference>
<dbReference type="STRING" id="1168035.SAMN05444280_12367"/>
<evidence type="ECO:0000256" key="2">
    <source>
        <dbReference type="SAM" id="SignalP"/>
    </source>
</evidence>
<evidence type="ECO:0000313" key="4">
    <source>
        <dbReference type="Proteomes" id="UP000184050"/>
    </source>
</evidence>
<protein>
    <submittedName>
        <fullName evidence="3">Uncharacterized protein</fullName>
    </submittedName>
</protein>
<dbReference type="OrthoDB" id="1114497at2"/>
<proteinExistence type="predicted"/>
<feature type="signal peptide" evidence="2">
    <location>
        <begin position="1"/>
        <end position="21"/>
    </location>
</feature>
<dbReference type="PROSITE" id="PS50005">
    <property type="entry name" value="TPR"/>
    <property type="match status" value="1"/>
</dbReference>
<name>A0A1M6KJ21_9BACT</name>
<evidence type="ECO:0000256" key="1">
    <source>
        <dbReference type="PROSITE-ProRule" id="PRU00339"/>
    </source>
</evidence>
<dbReference type="Proteomes" id="UP000184050">
    <property type="component" value="Unassembled WGS sequence"/>
</dbReference>
<organism evidence="3 4">
    <name type="scientific">Tangfeifania diversioriginum</name>
    <dbReference type="NCBI Taxonomy" id="1168035"/>
    <lineage>
        <taxon>Bacteria</taxon>
        <taxon>Pseudomonadati</taxon>
        <taxon>Bacteroidota</taxon>
        <taxon>Bacteroidia</taxon>
        <taxon>Marinilabiliales</taxon>
        <taxon>Prolixibacteraceae</taxon>
        <taxon>Tangfeifania</taxon>
    </lineage>
</organism>
<keyword evidence="1" id="KW-0802">TPR repeat</keyword>
<dbReference type="InterPro" id="IPR011990">
    <property type="entry name" value="TPR-like_helical_dom_sf"/>
</dbReference>
<dbReference type="Gene3D" id="1.25.40.10">
    <property type="entry name" value="Tetratricopeptide repeat domain"/>
    <property type="match status" value="1"/>
</dbReference>
<dbReference type="EMBL" id="FQZE01000023">
    <property type="protein sequence ID" value="SHJ58954.1"/>
    <property type="molecule type" value="Genomic_DNA"/>
</dbReference>
<gene>
    <name evidence="3" type="ORF">SAMN05444280_12367</name>
</gene>